<protein>
    <recommendedName>
        <fullName evidence="3">Ribosome maturation factor RimP</fullName>
    </recommendedName>
</protein>
<dbReference type="STRING" id="1132855.GCA_000384255_02679"/>
<dbReference type="SUPFAM" id="SSF75420">
    <property type="entry name" value="YhbC-like, N-terminal domain"/>
    <property type="match status" value="1"/>
</dbReference>
<name>A0A351RA77_9PROT</name>
<evidence type="ECO:0000313" key="6">
    <source>
        <dbReference type="Proteomes" id="UP000264313"/>
    </source>
</evidence>
<dbReference type="Gene3D" id="2.30.30.180">
    <property type="entry name" value="Ribosome maturation factor RimP, C-terminal domain"/>
    <property type="match status" value="1"/>
</dbReference>
<keyword evidence="1 3" id="KW-0963">Cytoplasm</keyword>
<dbReference type="CDD" id="cd01734">
    <property type="entry name" value="YlxS_C"/>
    <property type="match status" value="1"/>
</dbReference>
<dbReference type="GO" id="GO:0000028">
    <property type="term" value="P:ribosomal small subunit assembly"/>
    <property type="evidence" value="ECO:0007669"/>
    <property type="project" value="TreeGrafter"/>
</dbReference>
<evidence type="ECO:0000259" key="4">
    <source>
        <dbReference type="Pfam" id="PF02576"/>
    </source>
</evidence>
<evidence type="ECO:0000313" key="5">
    <source>
        <dbReference type="EMBL" id="HBA08948.1"/>
    </source>
</evidence>
<dbReference type="InterPro" id="IPR028998">
    <property type="entry name" value="RimP_C"/>
</dbReference>
<dbReference type="PANTHER" id="PTHR33867:SF1">
    <property type="entry name" value="RIBOSOME MATURATION FACTOR RIMP"/>
    <property type="match status" value="1"/>
</dbReference>
<comment type="subcellular location">
    <subcellularLocation>
        <location evidence="3">Cytoplasm</location>
    </subcellularLocation>
</comment>
<evidence type="ECO:0000256" key="1">
    <source>
        <dbReference type="ARBA" id="ARBA00022490"/>
    </source>
</evidence>
<dbReference type="EMBL" id="DNAA01000118">
    <property type="protein sequence ID" value="HBA08948.1"/>
    <property type="molecule type" value="Genomic_DNA"/>
</dbReference>
<sequence length="161" mass="18182">MQDLQTLIEKSVSQLGYELVDLEISNRGKLLRVFIDKQNPVDMKDSVNIDDCVLVSNQLGNLLAVEHEIDYDRLEVSSPGIDRVLKKESDYLRFVGERVSIKLRVGMKDEGPNATETTLPRKTFLGLIKGVEDGHLMLDFEGVTYKMALSNIDKARLNPVF</sequence>
<keyword evidence="2 3" id="KW-0690">Ribosome biogenesis</keyword>
<dbReference type="InterPro" id="IPR036847">
    <property type="entry name" value="RimP_C_sf"/>
</dbReference>
<dbReference type="Gene3D" id="3.30.300.70">
    <property type="entry name" value="RimP-like superfamily, N-terminal"/>
    <property type="match status" value="1"/>
</dbReference>
<dbReference type="HAMAP" id="MF_01077">
    <property type="entry name" value="RimP"/>
    <property type="match status" value="1"/>
</dbReference>
<comment type="similarity">
    <text evidence="3">Belongs to the RimP family.</text>
</comment>
<dbReference type="Pfam" id="PF02576">
    <property type="entry name" value="RimP_N"/>
    <property type="match status" value="1"/>
</dbReference>
<dbReference type="PANTHER" id="PTHR33867">
    <property type="entry name" value="RIBOSOME MATURATION FACTOR RIMP"/>
    <property type="match status" value="1"/>
</dbReference>
<dbReference type="GO" id="GO:0006412">
    <property type="term" value="P:translation"/>
    <property type="evidence" value="ECO:0007669"/>
    <property type="project" value="TreeGrafter"/>
</dbReference>
<comment type="caution">
    <text evidence="5">The sequence shown here is derived from an EMBL/GenBank/DDBJ whole genome shotgun (WGS) entry which is preliminary data.</text>
</comment>
<dbReference type="NCBIfam" id="NF000929">
    <property type="entry name" value="PRK00092.2-1"/>
    <property type="match status" value="1"/>
</dbReference>
<dbReference type="InterPro" id="IPR028989">
    <property type="entry name" value="RimP_N"/>
</dbReference>
<dbReference type="InterPro" id="IPR035956">
    <property type="entry name" value="RimP_N_sf"/>
</dbReference>
<dbReference type="SUPFAM" id="SSF74942">
    <property type="entry name" value="YhbC-like, C-terminal domain"/>
    <property type="match status" value="1"/>
</dbReference>
<dbReference type="GO" id="GO:0005829">
    <property type="term" value="C:cytosol"/>
    <property type="evidence" value="ECO:0007669"/>
    <property type="project" value="TreeGrafter"/>
</dbReference>
<evidence type="ECO:0000256" key="3">
    <source>
        <dbReference type="HAMAP-Rule" id="MF_01077"/>
    </source>
</evidence>
<feature type="domain" description="Ribosome maturation factor RimP N-terminal" evidence="4">
    <location>
        <begin position="7"/>
        <end position="82"/>
    </location>
</feature>
<organism evidence="5 6">
    <name type="scientific">Methylotenera mobilis</name>
    <dbReference type="NCBI Taxonomy" id="359408"/>
    <lineage>
        <taxon>Bacteria</taxon>
        <taxon>Pseudomonadati</taxon>
        <taxon>Pseudomonadota</taxon>
        <taxon>Betaproteobacteria</taxon>
        <taxon>Nitrosomonadales</taxon>
        <taxon>Methylophilaceae</taxon>
        <taxon>Methylotenera</taxon>
    </lineage>
</organism>
<proteinExistence type="inferred from homology"/>
<comment type="function">
    <text evidence="3">Required for maturation of 30S ribosomal subunits.</text>
</comment>
<evidence type="ECO:0000256" key="2">
    <source>
        <dbReference type="ARBA" id="ARBA00022517"/>
    </source>
</evidence>
<dbReference type="AlphaFoldDB" id="A0A351RA77"/>
<reference evidence="5 6" key="1">
    <citation type="journal article" date="2018" name="Nat. Biotechnol.">
        <title>A standardized bacterial taxonomy based on genome phylogeny substantially revises the tree of life.</title>
        <authorList>
            <person name="Parks D.H."/>
            <person name="Chuvochina M."/>
            <person name="Waite D.W."/>
            <person name="Rinke C."/>
            <person name="Skarshewski A."/>
            <person name="Chaumeil P.A."/>
            <person name="Hugenholtz P."/>
        </authorList>
    </citation>
    <scope>NUCLEOTIDE SEQUENCE [LARGE SCALE GENOMIC DNA]</scope>
    <source>
        <strain evidence="5">UBA9958</strain>
    </source>
</reference>
<gene>
    <name evidence="3" type="primary">rimP</name>
    <name evidence="5" type="ORF">DCW48_04890</name>
</gene>
<accession>A0A351RA77</accession>
<dbReference type="Proteomes" id="UP000264313">
    <property type="component" value="Unassembled WGS sequence"/>
</dbReference>
<dbReference type="InterPro" id="IPR003728">
    <property type="entry name" value="Ribosome_maturation_RimP"/>
</dbReference>